<evidence type="ECO:0000259" key="6">
    <source>
        <dbReference type="PROSITE" id="PS50949"/>
    </source>
</evidence>
<keyword evidence="3" id="KW-0238">DNA-binding</keyword>
<organism evidence="7 8">
    <name type="scientific">Caballeronia telluris</name>
    <dbReference type="NCBI Taxonomy" id="326475"/>
    <lineage>
        <taxon>Bacteria</taxon>
        <taxon>Pseudomonadati</taxon>
        <taxon>Pseudomonadota</taxon>
        <taxon>Betaproteobacteria</taxon>
        <taxon>Burkholderiales</taxon>
        <taxon>Burkholderiaceae</taxon>
        <taxon>Caballeronia</taxon>
    </lineage>
</organism>
<dbReference type="AlphaFoldDB" id="A0A158IQ95"/>
<protein>
    <submittedName>
        <fullName evidence="7">Transcriptional regulator</fullName>
    </submittedName>
</protein>
<keyword evidence="1" id="KW-0663">Pyridoxal phosphate</keyword>
<dbReference type="Proteomes" id="UP000054717">
    <property type="component" value="Unassembled WGS sequence"/>
</dbReference>
<dbReference type="InterPro" id="IPR036388">
    <property type="entry name" value="WH-like_DNA-bd_sf"/>
</dbReference>
<dbReference type="EMBL" id="FCNZ02000011">
    <property type="protein sequence ID" value="SAL58240.1"/>
    <property type="molecule type" value="Genomic_DNA"/>
</dbReference>
<dbReference type="SMART" id="SM00345">
    <property type="entry name" value="HTH_GNTR"/>
    <property type="match status" value="1"/>
</dbReference>
<evidence type="ECO:0000256" key="2">
    <source>
        <dbReference type="ARBA" id="ARBA00023015"/>
    </source>
</evidence>
<feature type="compositionally biased region" description="Basic residues" evidence="5">
    <location>
        <begin position="143"/>
        <end position="153"/>
    </location>
</feature>
<evidence type="ECO:0000256" key="3">
    <source>
        <dbReference type="ARBA" id="ARBA00023125"/>
    </source>
</evidence>
<keyword evidence="2" id="KW-0805">Transcription regulation</keyword>
<dbReference type="PANTHER" id="PTHR46577">
    <property type="entry name" value="HTH-TYPE TRANSCRIPTIONAL REGULATORY PROTEIN GABR"/>
    <property type="match status" value="1"/>
</dbReference>
<evidence type="ECO:0000313" key="7">
    <source>
        <dbReference type="EMBL" id="SAL58240.1"/>
    </source>
</evidence>
<keyword evidence="8" id="KW-1185">Reference proteome</keyword>
<dbReference type="GO" id="GO:0003700">
    <property type="term" value="F:DNA-binding transcription factor activity"/>
    <property type="evidence" value="ECO:0007669"/>
    <property type="project" value="InterPro"/>
</dbReference>
<gene>
    <name evidence="7" type="ORF">AWB66_03233</name>
</gene>
<dbReference type="InterPro" id="IPR051446">
    <property type="entry name" value="HTH_trans_reg/aminotransferase"/>
</dbReference>
<dbReference type="Gene3D" id="1.10.10.10">
    <property type="entry name" value="Winged helix-like DNA-binding domain superfamily/Winged helix DNA-binding domain"/>
    <property type="match status" value="1"/>
</dbReference>
<evidence type="ECO:0000256" key="4">
    <source>
        <dbReference type="ARBA" id="ARBA00023163"/>
    </source>
</evidence>
<dbReference type="GO" id="GO:0003677">
    <property type="term" value="F:DNA binding"/>
    <property type="evidence" value="ECO:0007669"/>
    <property type="project" value="UniProtKB-KW"/>
</dbReference>
<dbReference type="InterPro" id="IPR000524">
    <property type="entry name" value="Tscrpt_reg_HTH_GntR"/>
</dbReference>
<evidence type="ECO:0000256" key="5">
    <source>
        <dbReference type="SAM" id="MobiDB-lite"/>
    </source>
</evidence>
<comment type="caution">
    <text evidence="7">The sequence shown here is derived from an EMBL/GenBank/DDBJ whole genome shotgun (WGS) entry which is preliminary data.</text>
</comment>
<feature type="domain" description="HTH gntR-type" evidence="6">
    <location>
        <begin position="11"/>
        <end position="79"/>
    </location>
</feature>
<dbReference type="SUPFAM" id="SSF46785">
    <property type="entry name" value="Winged helix' DNA-binding domain"/>
    <property type="match status" value="1"/>
</dbReference>
<feature type="region of interest" description="Disordered" evidence="5">
    <location>
        <begin position="116"/>
        <end position="153"/>
    </location>
</feature>
<name>A0A158IQ95_9BURK</name>
<dbReference type="Pfam" id="PF00392">
    <property type="entry name" value="GntR"/>
    <property type="match status" value="1"/>
</dbReference>
<evidence type="ECO:0000313" key="8">
    <source>
        <dbReference type="Proteomes" id="UP000054717"/>
    </source>
</evidence>
<dbReference type="PANTHER" id="PTHR46577:SF1">
    <property type="entry name" value="HTH-TYPE TRANSCRIPTIONAL REGULATORY PROTEIN GABR"/>
    <property type="match status" value="1"/>
</dbReference>
<dbReference type="CDD" id="cd07377">
    <property type="entry name" value="WHTH_GntR"/>
    <property type="match status" value="1"/>
</dbReference>
<accession>A0A158IQ95</accession>
<keyword evidence="4" id="KW-0804">Transcription</keyword>
<evidence type="ECO:0000256" key="1">
    <source>
        <dbReference type="ARBA" id="ARBA00022898"/>
    </source>
</evidence>
<dbReference type="PROSITE" id="PS50949">
    <property type="entry name" value="HTH_GNTR"/>
    <property type="match status" value="1"/>
</dbReference>
<sequence length="193" mass="20499">MEIHITLEGRRDLTGQIYRQLRSGIVEGRLAANARLPSTRDLAAQLNVSRKTTLDVFERLIAEGFLRTRAGDGTFVAEGLARLPAAPRAPSPASARAAGIWGAMPAGMAPQMPAARALAGDGARGAAGSRASPSATKVPSPARVRKKPSAIRRSKTSSVVFLDTLSCAARSRVDGRRAFAASRPSTMPERNWR</sequence>
<reference evidence="7" key="1">
    <citation type="submission" date="2016-01" db="EMBL/GenBank/DDBJ databases">
        <authorList>
            <person name="Peeters Charlotte."/>
        </authorList>
    </citation>
    <scope>NUCLEOTIDE SEQUENCE</scope>
    <source>
        <strain evidence="7">LMG 22936</strain>
    </source>
</reference>
<feature type="compositionally biased region" description="Low complexity" evidence="5">
    <location>
        <begin position="116"/>
        <end position="135"/>
    </location>
</feature>
<dbReference type="PRINTS" id="PR00035">
    <property type="entry name" value="HTHGNTR"/>
</dbReference>
<proteinExistence type="predicted"/>
<dbReference type="STRING" id="326475.AWB66_03233"/>
<dbReference type="InterPro" id="IPR036390">
    <property type="entry name" value="WH_DNA-bd_sf"/>
</dbReference>